<accession>A0A9W8L199</accession>
<evidence type="ECO:0000256" key="8">
    <source>
        <dbReference type="ARBA" id="ARBA00023235"/>
    </source>
</evidence>
<comment type="caution">
    <text evidence="10">The sequence shown here is derived from an EMBL/GenBank/DDBJ whole genome shotgun (WGS) entry which is preliminary data.</text>
</comment>
<dbReference type="EMBL" id="JANBTW010000002">
    <property type="protein sequence ID" value="KAJ2680947.1"/>
    <property type="molecule type" value="Genomic_DNA"/>
</dbReference>
<comment type="similarity">
    <text evidence="2">Belongs to the TrpF family.</text>
</comment>
<dbReference type="Pfam" id="PF00697">
    <property type="entry name" value="PRAI"/>
    <property type="match status" value="1"/>
</dbReference>
<keyword evidence="6" id="KW-0822">Tryptophan biosynthesis</keyword>
<dbReference type="OrthoDB" id="524799at2759"/>
<dbReference type="PANTHER" id="PTHR42894">
    <property type="entry name" value="N-(5'-PHOSPHORIBOSYL)ANTHRANILATE ISOMERASE"/>
    <property type="match status" value="1"/>
</dbReference>
<organism evidence="10 11">
    <name type="scientific">Coemansia spiralis</name>
    <dbReference type="NCBI Taxonomy" id="417178"/>
    <lineage>
        <taxon>Eukaryota</taxon>
        <taxon>Fungi</taxon>
        <taxon>Fungi incertae sedis</taxon>
        <taxon>Zoopagomycota</taxon>
        <taxon>Kickxellomycotina</taxon>
        <taxon>Kickxellomycetes</taxon>
        <taxon>Kickxellales</taxon>
        <taxon>Kickxellaceae</taxon>
        <taxon>Coemansia</taxon>
    </lineage>
</organism>
<proteinExistence type="inferred from homology"/>
<sequence>MSKICGVGTLEAAEAAIKARADIIGMIFAPSPRLIDINRAKEIAQAVRASGKDGGFPSISPPALTIQAEANAPEYFQKCAALIAQAQSDLGRPLLAGVFQNQDIEHIVQVARDVPLDLVQLHGTEAAAMARQIPVPVIKVFHIDDTFSADTSDMVKQGCHSLILLDTKVAGTSQQGGRGVSFDWNIARVVAEKGIPFLMAGGLTPDNVGQAVAVGQPWGVDVSSGIETDKTKDSAKIHAFVRNSKKSSTTCNHH</sequence>
<dbReference type="EC" id="5.3.1.24" evidence="3"/>
<dbReference type="HAMAP" id="MF_00135">
    <property type="entry name" value="PRAI"/>
    <property type="match status" value="1"/>
</dbReference>
<dbReference type="Gene3D" id="3.20.20.70">
    <property type="entry name" value="Aldolase class I"/>
    <property type="match status" value="1"/>
</dbReference>
<dbReference type="InterPro" id="IPR013785">
    <property type="entry name" value="Aldolase_TIM"/>
</dbReference>
<dbReference type="InterPro" id="IPR001240">
    <property type="entry name" value="PRAI_dom"/>
</dbReference>
<evidence type="ECO:0000256" key="7">
    <source>
        <dbReference type="ARBA" id="ARBA00023141"/>
    </source>
</evidence>
<evidence type="ECO:0000256" key="3">
    <source>
        <dbReference type="ARBA" id="ARBA00012572"/>
    </source>
</evidence>
<dbReference type="InterPro" id="IPR011060">
    <property type="entry name" value="RibuloseP-bd_barrel"/>
</dbReference>
<reference evidence="10" key="1">
    <citation type="submission" date="2022-07" db="EMBL/GenBank/DDBJ databases">
        <title>Phylogenomic reconstructions and comparative analyses of Kickxellomycotina fungi.</title>
        <authorList>
            <person name="Reynolds N.K."/>
            <person name="Stajich J.E."/>
            <person name="Barry K."/>
            <person name="Grigoriev I.V."/>
            <person name="Crous P."/>
            <person name="Smith M.E."/>
        </authorList>
    </citation>
    <scope>NUCLEOTIDE SEQUENCE</scope>
    <source>
        <strain evidence="10">NRRL 3115</strain>
    </source>
</reference>
<dbReference type="Proteomes" id="UP001151518">
    <property type="component" value="Unassembled WGS sequence"/>
</dbReference>
<dbReference type="GO" id="GO:0004640">
    <property type="term" value="F:phosphoribosylanthranilate isomerase activity"/>
    <property type="evidence" value="ECO:0007669"/>
    <property type="project" value="UniProtKB-EC"/>
</dbReference>
<evidence type="ECO:0000256" key="5">
    <source>
        <dbReference type="ARBA" id="ARBA00022605"/>
    </source>
</evidence>
<evidence type="ECO:0000256" key="1">
    <source>
        <dbReference type="ARBA" id="ARBA00004664"/>
    </source>
</evidence>
<evidence type="ECO:0000313" key="10">
    <source>
        <dbReference type="EMBL" id="KAJ2680947.1"/>
    </source>
</evidence>
<comment type="pathway">
    <text evidence="1">Amino-acid biosynthesis; L-tryptophan biosynthesis; L-tryptophan from chorismate: step 3/5.</text>
</comment>
<protein>
    <recommendedName>
        <fullName evidence="4">N-(5'-phosphoribosyl)anthranilate isomerase</fullName>
        <ecNumber evidence="3">5.3.1.24</ecNumber>
    </recommendedName>
</protein>
<keyword evidence="5" id="KW-0028">Amino-acid biosynthesis</keyword>
<dbReference type="CDD" id="cd00405">
    <property type="entry name" value="PRAI"/>
    <property type="match status" value="1"/>
</dbReference>
<gene>
    <name evidence="10" type="primary">TRP3_1</name>
    <name evidence="10" type="ORF">GGI25_000251</name>
</gene>
<dbReference type="InterPro" id="IPR044643">
    <property type="entry name" value="TrpF_fam"/>
</dbReference>
<keyword evidence="7" id="KW-0057">Aromatic amino acid biosynthesis</keyword>
<evidence type="ECO:0000256" key="4">
    <source>
        <dbReference type="ARBA" id="ARBA00022272"/>
    </source>
</evidence>
<evidence type="ECO:0000259" key="9">
    <source>
        <dbReference type="Pfam" id="PF00697"/>
    </source>
</evidence>
<evidence type="ECO:0000313" key="11">
    <source>
        <dbReference type="Proteomes" id="UP001151518"/>
    </source>
</evidence>
<keyword evidence="8" id="KW-0413">Isomerase</keyword>
<dbReference type="GO" id="GO:0000162">
    <property type="term" value="P:L-tryptophan biosynthetic process"/>
    <property type="evidence" value="ECO:0007669"/>
    <property type="project" value="UniProtKB-KW"/>
</dbReference>
<feature type="domain" description="N-(5'phosphoribosyl) anthranilate isomerase (PRAI)" evidence="9">
    <location>
        <begin position="84"/>
        <end position="242"/>
    </location>
</feature>
<evidence type="ECO:0000256" key="6">
    <source>
        <dbReference type="ARBA" id="ARBA00022822"/>
    </source>
</evidence>
<name>A0A9W8L199_9FUNG</name>
<evidence type="ECO:0000256" key="2">
    <source>
        <dbReference type="ARBA" id="ARBA00007571"/>
    </source>
</evidence>
<dbReference type="SUPFAM" id="SSF51366">
    <property type="entry name" value="Ribulose-phoshate binding barrel"/>
    <property type="match status" value="1"/>
</dbReference>
<dbReference type="PANTHER" id="PTHR42894:SF1">
    <property type="entry name" value="N-(5'-PHOSPHORIBOSYL)ANTHRANILATE ISOMERASE"/>
    <property type="match status" value="1"/>
</dbReference>
<dbReference type="AlphaFoldDB" id="A0A9W8L199"/>